<dbReference type="InterPro" id="IPR018076">
    <property type="entry name" value="T2SS_GspF_dom"/>
</dbReference>
<feature type="transmembrane region" description="Helical" evidence="6">
    <location>
        <begin position="217"/>
        <end position="241"/>
    </location>
</feature>
<organism evidence="8">
    <name type="scientific">freshwater metagenome</name>
    <dbReference type="NCBI Taxonomy" id="449393"/>
    <lineage>
        <taxon>unclassified sequences</taxon>
        <taxon>metagenomes</taxon>
        <taxon>ecological metagenomes</taxon>
    </lineage>
</organism>
<keyword evidence="2" id="KW-1003">Cell membrane</keyword>
<evidence type="ECO:0000256" key="2">
    <source>
        <dbReference type="ARBA" id="ARBA00022475"/>
    </source>
</evidence>
<evidence type="ECO:0000256" key="6">
    <source>
        <dbReference type="SAM" id="Phobius"/>
    </source>
</evidence>
<evidence type="ECO:0000256" key="3">
    <source>
        <dbReference type="ARBA" id="ARBA00022692"/>
    </source>
</evidence>
<name>A0A6J6UMY9_9ZZZZ</name>
<dbReference type="PANTHER" id="PTHR35007:SF3">
    <property type="entry name" value="POSSIBLE CONSERVED ALANINE RICH MEMBRANE PROTEIN"/>
    <property type="match status" value="1"/>
</dbReference>
<gene>
    <name evidence="8" type="ORF">UFOPK2761_02612</name>
</gene>
<dbReference type="PANTHER" id="PTHR35007">
    <property type="entry name" value="INTEGRAL MEMBRANE PROTEIN-RELATED"/>
    <property type="match status" value="1"/>
</dbReference>
<dbReference type="Pfam" id="PF00482">
    <property type="entry name" value="T2SSF"/>
    <property type="match status" value="1"/>
</dbReference>
<dbReference type="GO" id="GO:0005886">
    <property type="term" value="C:plasma membrane"/>
    <property type="evidence" value="ECO:0007669"/>
    <property type="project" value="UniProtKB-SubCell"/>
</dbReference>
<evidence type="ECO:0000259" key="7">
    <source>
        <dbReference type="Pfam" id="PF00482"/>
    </source>
</evidence>
<accession>A0A6J6UMY9</accession>
<protein>
    <submittedName>
        <fullName evidence="8">Unannotated protein</fullName>
    </submittedName>
</protein>
<evidence type="ECO:0000256" key="4">
    <source>
        <dbReference type="ARBA" id="ARBA00022989"/>
    </source>
</evidence>
<feature type="domain" description="Type II secretion system protein GspF" evidence="7">
    <location>
        <begin position="113"/>
        <end position="231"/>
    </location>
</feature>
<sequence>MTGWSLLAGGAVAVALLLAVRPGGPTLVAGTAAGSDPEPRPPADVRRHRAPAAVLAVVAGLTLGRAVLGPTGGVLVGLAAAAAVWTLAGRGESSAERRDRRRAAADLPHLVGLVADALRSGADPVAAVRRAGAALPGPAGERLLAHTHALGLGADPAEVWRALGRDPALAPLGRALGRAHDTGTPVARVVHLLAEQLAEQARAGVEDRARQVGVRAAVPLGLCLLPAFVVLGIVPLAATLLGDLW</sequence>
<dbReference type="EMBL" id="CAEZYQ010000024">
    <property type="protein sequence ID" value="CAB4760866.1"/>
    <property type="molecule type" value="Genomic_DNA"/>
</dbReference>
<evidence type="ECO:0000313" key="8">
    <source>
        <dbReference type="EMBL" id="CAB4760866.1"/>
    </source>
</evidence>
<comment type="subcellular location">
    <subcellularLocation>
        <location evidence="1">Cell membrane</location>
        <topology evidence="1">Multi-pass membrane protein</topology>
    </subcellularLocation>
</comment>
<dbReference type="AlphaFoldDB" id="A0A6J6UMY9"/>
<keyword evidence="4 6" id="KW-1133">Transmembrane helix</keyword>
<keyword evidence="5 6" id="KW-0472">Membrane</keyword>
<proteinExistence type="predicted"/>
<evidence type="ECO:0000256" key="5">
    <source>
        <dbReference type="ARBA" id="ARBA00023136"/>
    </source>
</evidence>
<feature type="transmembrane region" description="Helical" evidence="6">
    <location>
        <begin position="67"/>
        <end position="88"/>
    </location>
</feature>
<keyword evidence="3 6" id="KW-0812">Transmembrane</keyword>
<reference evidence="8" key="1">
    <citation type="submission" date="2020-05" db="EMBL/GenBank/DDBJ databases">
        <authorList>
            <person name="Chiriac C."/>
            <person name="Salcher M."/>
            <person name="Ghai R."/>
            <person name="Kavagutti S V."/>
        </authorList>
    </citation>
    <scope>NUCLEOTIDE SEQUENCE</scope>
</reference>
<evidence type="ECO:0000256" key="1">
    <source>
        <dbReference type="ARBA" id="ARBA00004651"/>
    </source>
</evidence>